<dbReference type="OrthoDB" id="2517917at2759"/>
<keyword evidence="2" id="KW-1185">Reference proteome</keyword>
<dbReference type="Proteomes" id="UP000765509">
    <property type="component" value="Unassembled WGS sequence"/>
</dbReference>
<accession>A0A9Q3PAV8</accession>
<evidence type="ECO:0008006" key="3">
    <source>
        <dbReference type="Google" id="ProtNLM"/>
    </source>
</evidence>
<sequence length="103" mass="12148">MGSRHQTLITGDVSEEHILPYRRIAHQTIKKSVPNSYQQAINSKKCKEWEKEIYKELDSMEKLKVWTITEKKPKDHPITCTWVFKIKKDNQKQVIKHKAGLCT</sequence>
<protein>
    <recommendedName>
        <fullName evidence="3">Reverse transcriptase Ty1/copia-type domain-containing protein</fullName>
    </recommendedName>
</protein>
<comment type="caution">
    <text evidence="1">The sequence shown here is derived from an EMBL/GenBank/DDBJ whole genome shotgun (WGS) entry which is preliminary data.</text>
</comment>
<gene>
    <name evidence="1" type="ORF">O181_094494</name>
</gene>
<dbReference type="EMBL" id="AVOT02061570">
    <property type="protein sequence ID" value="MBW0554779.1"/>
    <property type="molecule type" value="Genomic_DNA"/>
</dbReference>
<name>A0A9Q3PAV8_9BASI</name>
<organism evidence="1 2">
    <name type="scientific">Austropuccinia psidii MF-1</name>
    <dbReference type="NCBI Taxonomy" id="1389203"/>
    <lineage>
        <taxon>Eukaryota</taxon>
        <taxon>Fungi</taxon>
        <taxon>Dikarya</taxon>
        <taxon>Basidiomycota</taxon>
        <taxon>Pucciniomycotina</taxon>
        <taxon>Pucciniomycetes</taxon>
        <taxon>Pucciniales</taxon>
        <taxon>Sphaerophragmiaceae</taxon>
        <taxon>Austropuccinia</taxon>
    </lineage>
</organism>
<dbReference type="AlphaFoldDB" id="A0A9Q3PAV8"/>
<evidence type="ECO:0000313" key="1">
    <source>
        <dbReference type="EMBL" id="MBW0554779.1"/>
    </source>
</evidence>
<proteinExistence type="predicted"/>
<reference evidence="1" key="1">
    <citation type="submission" date="2021-03" db="EMBL/GenBank/DDBJ databases">
        <title>Draft genome sequence of rust myrtle Austropuccinia psidii MF-1, a brazilian biotype.</title>
        <authorList>
            <person name="Quecine M.C."/>
            <person name="Pachon D.M.R."/>
            <person name="Bonatelli M.L."/>
            <person name="Correr F.H."/>
            <person name="Franceschini L.M."/>
            <person name="Leite T.F."/>
            <person name="Margarido G.R.A."/>
            <person name="Almeida C.A."/>
            <person name="Ferrarezi J.A."/>
            <person name="Labate C.A."/>
        </authorList>
    </citation>
    <scope>NUCLEOTIDE SEQUENCE</scope>
    <source>
        <strain evidence="1">MF-1</strain>
    </source>
</reference>
<evidence type="ECO:0000313" key="2">
    <source>
        <dbReference type="Proteomes" id="UP000765509"/>
    </source>
</evidence>